<keyword evidence="3" id="KW-1185">Reference proteome</keyword>
<evidence type="ECO:0000313" key="3">
    <source>
        <dbReference type="Proteomes" id="UP000314294"/>
    </source>
</evidence>
<reference evidence="2 3" key="1">
    <citation type="submission" date="2019-03" db="EMBL/GenBank/DDBJ databases">
        <title>First draft genome of Liparis tanakae, snailfish: a comprehensive survey of snailfish specific genes.</title>
        <authorList>
            <person name="Kim W."/>
            <person name="Song I."/>
            <person name="Jeong J.-H."/>
            <person name="Kim D."/>
            <person name="Kim S."/>
            <person name="Ryu S."/>
            <person name="Song J.Y."/>
            <person name="Lee S.K."/>
        </authorList>
    </citation>
    <scope>NUCLEOTIDE SEQUENCE [LARGE SCALE GENOMIC DNA]</scope>
    <source>
        <tissue evidence="2">Muscle</tissue>
    </source>
</reference>
<dbReference type="AlphaFoldDB" id="A0A4Z2FN86"/>
<gene>
    <name evidence="2" type="primary">ATP5SL</name>
    <name evidence="2" type="ORF">EYF80_047221</name>
</gene>
<sequence>MTPSFAPDSSPVAFGGFIVELCIAAVEARLAGGRSASGIRVLAGPEVRSGASVTADVESEASTHTANRGVGLRRLDVSALPGISSPGLLVILLEEMLPQCQVIATGYEHSLSQERGEEGGEEREEERGGSR</sequence>
<protein>
    <submittedName>
        <fullName evidence="2">ATP synthase subunit s-like protein</fullName>
    </submittedName>
</protein>
<name>A0A4Z2FN86_9TELE</name>
<dbReference type="Proteomes" id="UP000314294">
    <property type="component" value="Unassembled WGS sequence"/>
</dbReference>
<dbReference type="EMBL" id="SRLO01001026">
    <property type="protein sequence ID" value="TNN42599.1"/>
    <property type="molecule type" value="Genomic_DNA"/>
</dbReference>
<dbReference type="OrthoDB" id="1708588at2759"/>
<accession>A0A4Z2FN86</accession>
<feature type="region of interest" description="Disordered" evidence="1">
    <location>
        <begin position="108"/>
        <end position="131"/>
    </location>
</feature>
<organism evidence="2 3">
    <name type="scientific">Liparis tanakae</name>
    <name type="common">Tanaka's snailfish</name>
    <dbReference type="NCBI Taxonomy" id="230148"/>
    <lineage>
        <taxon>Eukaryota</taxon>
        <taxon>Metazoa</taxon>
        <taxon>Chordata</taxon>
        <taxon>Craniata</taxon>
        <taxon>Vertebrata</taxon>
        <taxon>Euteleostomi</taxon>
        <taxon>Actinopterygii</taxon>
        <taxon>Neopterygii</taxon>
        <taxon>Teleostei</taxon>
        <taxon>Neoteleostei</taxon>
        <taxon>Acanthomorphata</taxon>
        <taxon>Eupercaria</taxon>
        <taxon>Perciformes</taxon>
        <taxon>Cottioidei</taxon>
        <taxon>Cottales</taxon>
        <taxon>Liparidae</taxon>
        <taxon>Liparis</taxon>
    </lineage>
</organism>
<comment type="caution">
    <text evidence="2">The sequence shown here is derived from an EMBL/GenBank/DDBJ whole genome shotgun (WGS) entry which is preliminary data.</text>
</comment>
<evidence type="ECO:0000256" key="1">
    <source>
        <dbReference type="SAM" id="MobiDB-lite"/>
    </source>
</evidence>
<evidence type="ECO:0000313" key="2">
    <source>
        <dbReference type="EMBL" id="TNN42599.1"/>
    </source>
</evidence>
<proteinExistence type="predicted"/>